<proteinExistence type="predicted"/>
<keyword evidence="1" id="KW-0472">Membrane</keyword>
<dbReference type="PANTHER" id="PTHR33927:SF1">
    <property type="entry name" value="TRANSMEMBRANE PROTEIN"/>
    <property type="match status" value="1"/>
</dbReference>
<evidence type="ECO:0000313" key="3">
    <source>
        <dbReference type="Proteomes" id="UP000178912"/>
    </source>
</evidence>
<feature type="transmembrane region" description="Helical" evidence="1">
    <location>
        <begin position="84"/>
        <end position="102"/>
    </location>
</feature>
<dbReference type="SUPFAM" id="SSF52343">
    <property type="entry name" value="Ferredoxin reductase-like, C-terminal NADP-linked domain"/>
    <property type="match status" value="1"/>
</dbReference>
<dbReference type="AlphaFoldDB" id="A0A1E1KEL0"/>
<keyword evidence="1" id="KW-0812">Transmembrane</keyword>
<accession>A0A1E1KEL0</accession>
<evidence type="ECO:0000256" key="1">
    <source>
        <dbReference type="SAM" id="Phobius"/>
    </source>
</evidence>
<dbReference type="Proteomes" id="UP000178912">
    <property type="component" value="Unassembled WGS sequence"/>
</dbReference>
<feature type="transmembrane region" description="Helical" evidence="1">
    <location>
        <begin position="114"/>
        <end position="132"/>
    </location>
</feature>
<feature type="transmembrane region" description="Helical" evidence="1">
    <location>
        <begin position="44"/>
        <end position="64"/>
    </location>
</feature>
<sequence>MLTKVYEYGGVHSGAAVSSVVWFALFTGFLTNQFMKSAAIRGPAVLTTTYILLILLICIVVTAYPRFRFSSHNTFENLHRWGGWFSLAIFWVELVLFVHAQTPRIGPAIVRQPAFYFLLVSSLHTILPWLRLHKLYITPEKLSNHAIRLHFTESVPLFVGLRISDAPLKEWHSFACIPARSGPGGSVLISDAGDWTKKTIQDPKPYYWVKGVPVTGVLCMARIFRKVVVVTTGSGIGPCLAVIQDIPIRGTSCRVIWSTPSPLETYGAEICNAVKMVDKEAIIIDTRKDGRRPNLVAIAWELYCREEAEAVFVISNPMLTKKVVYALEARGIPTFGPIWDS</sequence>
<protein>
    <submittedName>
        <fullName evidence="2">Related to non-ribosomal peptide synthetase</fullName>
    </submittedName>
</protein>
<keyword evidence="1" id="KW-1133">Transmembrane helix</keyword>
<evidence type="ECO:0000313" key="2">
    <source>
        <dbReference type="EMBL" id="CZS96495.1"/>
    </source>
</evidence>
<organism evidence="2 3">
    <name type="scientific">Rhynchosporium agropyri</name>
    <dbReference type="NCBI Taxonomy" id="914238"/>
    <lineage>
        <taxon>Eukaryota</taxon>
        <taxon>Fungi</taxon>
        <taxon>Dikarya</taxon>
        <taxon>Ascomycota</taxon>
        <taxon>Pezizomycotina</taxon>
        <taxon>Leotiomycetes</taxon>
        <taxon>Helotiales</taxon>
        <taxon>Ploettnerulaceae</taxon>
        <taxon>Rhynchosporium</taxon>
    </lineage>
</organism>
<dbReference type="InterPro" id="IPR052979">
    <property type="entry name" value="Adenylate-forming_domain"/>
</dbReference>
<dbReference type="OrthoDB" id="3142841at2759"/>
<dbReference type="PANTHER" id="PTHR33927">
    <property type="entry name" value="TRANSMEMBRANE PROTEIN"/>
    <property type="match status" value="1"/>
</dbReference>
<name>A0A1E1KEL0_9HELO</name>
<dbReference type="InterPro" id="IPR039261">
    <property type="entry name" value="FNR_nucleotide-bd"/>
</dbReference>
<keyword evidence="3" id="KW-1185">Reference proteome</keyword>
<dbReference type="EMBL" id="FJUX01000027">
    <property type="protein sequence ID" value="CZS96495.1"/>
    <property type="molecule type" value="Genomic_DNA"/>
</dbReference>
<feature type="transmembrane region" description="Helical" evidence="1">
    <location>
        <begin position="12"/>
        <end position="32"/>
    </location>
</feature>
<reference evidence="3" key="1">
    <citation type="submission" date="2016-03" db="EMBL/GenBank/DDBJ databases">
        <authorList>
            <person name="Guldener U."/>
        </authorList>
    </citation>
    <scope>NUCLEOTIDE SEQUENCE [LARGE SCALE GENOMIC DNA]</scope>
    <source>
        <strain evidence="3">04CH-RAC-A.6.1</strain>
    </source>
</reference>
<gene>
    <name evidence="2" type="ORF">RAG0_05789</name>
</gene>